<name>A0A919V770_9ACTN</name>
<evidence type="ECO:0000259" key="4">
    <source>
        <dbReference type="PROSITE" id="PS51084"/>
    </source>
</evidence>
<dbReference type="PANTHER" id="PTHR46648">
    <property type="entry name" value="HIT FAMILY PROTEIN 1"/>
    <property type="match status" value="1"/>
</dbReference>
<protein>
    <recommendedName>
        <fullName evidence="4">HIT domain-containing protein</fullName>
    </recommendedName>
</protein>
<evidence type="ECO:0000256" key="2">
    <source>
        <dbReference type="PIRSR" id="PIRSR601310-3"/>
    </source>
</evidence>
<feature type="domain" description="HIT" evidence="4">
    <location>
        <begin position="9"/>
        <end position="117"/>
    </location>
</feature>
<accession>A0A919V770</accession>
<dbReference type="Gene3D" id="3.30.428.10">
    <property type="entry name" value="HIT-like"/>
    <property type="match status" value="1"/>
</dbReference>
<dbReference type="PANTHER" id="PTHR46648:SF1">
    <property type="entry name" value="ADENOSINE 5'-MONOPHOSPHORAMIDASE HNT1"/>
    <property type="match status" value="1"/>
</dbReference>
<gene>
    <name evidence="5" type="ORF">Sru01_50370</name>
</gene>
<dbReference type="GO" id="GO:0009117">
    <property type="term" value="P:nucleotide metabolic process"/>
    <property type="evidence" value="ECO:0007669"/>
    <property type="project" value="TreeGrafter"/>
</dbReference>
<dbReference type="InterPro" id="IPR011146">
    <property type="entry name" value="HIT-like"/>
</dbReference>
<reference evidence="5" key="1">
    <citation type="submission" date="2021-01" db="EMBL/GenBank/DDBJ databases">
        <title>Whole genome shotgun sequence of Sphaerisporangium rufum NBRC 109079.</title>
        <authorList>
            <person name="Komaki H."/>
            <person name="Tamura T."/>
        </authorList>
    </citation>
    <scope>NUCLEOTIDE SEQUENCE</scope>
    <source>
        <strain evidence="5">NBRC 109079</strain>
    </source>
</reference>
<feature type="active site" description="Tele-AMP-histidine intermediate" evidence="1">
    <location>
        <position position="104"/>
    </location>
</feature>
<dbReference type="EMBL" id="BOOU01000068">
    <property type="protein sequence ID" value="GII80055.1"/>
    <property type="molecule type" value="Genomic_DNA"/>
</dbReference>
<dbReference type="SUPFAM" id="SSF54197">
    <property type="entry name" value="HIT-like"/>
    <property type="match status" value="1"/>
</dbReference>
<dbReference type="InterPro" id="IPR001310">
    <property type="entry name" value="Histidine_triad_HIT"/>
</dbReference>
<evidence type="ECO:0000313" key="6">
    <source>
        <dbReference type="Proteomes" id="UP000655287"/>
    </source>
</evidence>
<dbReference type="AlphaFoldDB" id="A0A919V770"/>
<dbReference type="RefSeq" id="WP_203990340.1">
    <property type="nucleotide sequence ID" value="NZ_BOOU01000068.1"/>
</dbReference>
<evidence type="ECO:0000256" key="3">
    <source>
        <dbReference type="PROSITE-ProRule" id="PRU00464"/>
    </source>
</evidence>
<dbReference type="InterPro" id="IPR036265">
    <property type="entry name" value="HIT-like_sf"/>
</dbReference>
<organism evidence="5 6">
    <name type="scientific">Sphaerisporangium rufum</name>
    <dbReference type="NCBI Taxonomy" id="1381558"/>
    <lineage>
        <taxon>Bacteria</taxon>
        <taxon>Bacillati</taxon>
        <taxon>Actinomycetota</taxon>
        <taxon>Actinomycetes</taxon>
        <taxon>Streptosporangiales</taxon>
        <taxon>Streptosporangiaceae</taxon>
        <taxon>Sphaerisporangium</taxon>
    </lineage>
</organism>
<keyword evidence="6" id="KW-1185">Reference proteome</keyword>
<comment type="caution">
    <text evidence="5">The sequence shown here is derived from an EMBL/GenBank/DDBJ whole genome shotgun (WGS) entry which is preliminary data.</text>
</comment>
<dbReference type="GO" id="GO:0003824">
    <property type="term" value="F:catalytic activity"/>
    <property type="evidence" value="ECO:0007669"/>
    <property type="project" value="InterPro"/>
</dbReference>
<proteinExistence type="predicted"/>
<evidence type="ECO:0000256" key="1">
    <source>
        <dbReference type="PIRSR" id="PIRSR601310-1"/>
    </source>
</evidence>
<evidence type="ECO:0000313" key="5">
    <source>
        <dbReference type="EMBL" id="GII80055.1"/>
    </source>
</evidence>
<feature type="short sequence motif" description="Histidine triad motif" evidence="2 3">
    <location>
        <begin position="102"/>
        <end position="106"/>
    </location>
</feature>
<sequence length="147" mass="16160">MNRPAEPCPFCDVLAGRAPASLAYEDDTVIVIMEAHPVNPGHVVVVPRRHAGGLDDLDERAGAHMFQVAHRVARALRRSGLRCEGVNMWLGDGEAAMQGVCHAHLHVFPRFADDKVVIDADCEPRERRLLDQEAWLLRSALSAARPA</sequence>
<dbReference type="PRINTS" id="PR00332">
    <property type="entry name" value="HISTRIAD"/>
</dbReference>
<dbReference type="PROSITE" id="PS51084">
    <property type="entry name" value="HIT_2"/>
    <property type="match status" value="1"/>
</dbReference>
<dbReference type="Proteomes" id="UP000655287">
    <property type="component" value="Unassembled WGS sequence"/>
</dbReference>
<dbReference type="Pfam" id="PF01230">
    <property type="entry name" value="HIT"/>
    <property type="match status" value="1"/>
</dbReference>